<reference evidence="2" key="1">
    <citation type="submission" date="2023-07" db="EMBL/GenBank/DDBJ databases">
        <title>A chromosome-level genome assembly of Lolium multiflorum.</title>
        <authorList>
            <person name="Chen Y."/>
            <person name="Copetti D."/>
            <person name="Kolliker R."/>
            <person name="Studer B."/>
        </authorList>
    </citation>
    <scope>NUCLEOTIDE SEQUENCE</scope>
    <source>
        <strain evidence="2">02402/16</strain>
        <tissue evidence="2">Leaf</tissue>
    </source>
</reference>
<proteinExistence type="predicted"/>
<name>A0AAD8T8D6_LOLMU</name>
<organism evidence="2 3">
    <name type="scientific">Lolium multiflorum</name>
    <name type="common">Italian ryegrass</name>
    <name type="synonym">Lolium perenne subsp. multiflorum</name>
    <dbReference type="NCBI Taxonomy" id="4521"/>
    <lineage>
        <taxon>Eukaryota</taxon>
        <taxon>Viridiplantae</taxon>
        <taxon>Streptophyta</taxon>
        <taxon>Embryophyta</taxon>
        <taxon>Tracheophyta</taxon>
        <taxon>Spermatophyta</taxon>
        <taxon>Magnoliopsida</taxon>
        <taxon>Liliopsida</taxon>
        <taxon>Poales</taxon>
        <taxon>Poaceae</taxon>
        <taxon>BOP clade</taxon>
        <taxon>Pooideae</taxon>
        <taxon>Poodae</taxon>
        <taxon>Poeae</taxon>
        <taxon>Poeae Chloroplast Group 2 (Poeae type)</taxon>
        <taxon>Loliodinae</taxon>
        <taxon>Loliinae</taxon>
        <taxon>Lolium</taxon>
    </lineage>
</organism>
<evidence type="ECO:0008006" key="4">
    <source>
        <dbReference type="Google" id="ProtNLM"/>
    </source>
</evidence>
<dbReference type="Proteomes" id="UP001231189">
    <property type="component" value="Unassembled WGS sequence"/>
</dbReference>
<gene>
    <name evidence="2" type="ORF">QYE76_038913</name>
</gene>
<evidence type="ECO:0000313" key="2">
    <source>
        <dbReference type="EMBL" id="KAK1678065.1"/>
    </source>
</evidence>
<dbReference type="InterPro" id="IPR036047">
    <property type="entry name" value="F-box-like_dom_sf"/>
</dbReference>
<evidence type="ECO:0000313" key="3">
    <source>
        <dbReference type="Proteomes" id="UP001231189"/>
    </source>
</evidence>
<sequence length="309" mass="33847">MCVDVNLDEGLATEILVRLPARSVLRYRAICKDWLRITACQSFLRAHARRRPLGVLFYTRRTVVQRQELDGAAGPRWPGRRWDAARQRWRFPRSPMIQEVEDRFFAISKDHRSNDSGYVELDALSFTAHRPAVGVRPRQGSAGSRPSASSYRRRIGSYAEGRRRRLPGPRRRGLGLERVEPDPFEPPPNLTALPRAVPPAAAGPSRLPAALRRRLPPPAALLHLTPALAALLRRPPSPSPSPLAALLPGPACSRRPPPPPRAPSRLPAALLLLTPPAAPATAPLPSRLATPSSRGLSRAPHGHVVTASS</sequence>
<keyword evidence="3" id="KW-1185">Reference proteome</keyword>
<protein>
    <recommendedName>
        <fullName evidence="4">F-box domain-containing protein</fullName>
    </recommendedName>
</protein>
<feature type="compositionally biased region" description="Low complexity" evidence="1">
    <location>
        <begin position="242"/>
        <end position="254"/>
    </location>
</feature>
<feature type="region of interest" description="Disordered" evidence="1">
    <location>
        <begin position="132"/>
        <end position="205"/>
    </location>
</feature>
<feature type="compositionally biased region" description="Low complexity" evidence="1">
    <location>
        <begin position="263"/>
        <end position="291"/>
    </location>
</feature>
<accession>A0AAD8T8D6</accession>
<dbReference type="AlphaFoldDB" id="A0AAD8T8D6"/>
<feature type="region of interest" description="Disordered" evidence="1">
    <location>
        <begin position="233"/>
        <end position="309"/>
    </location>
</feature>
<dbReference type="SUPFAM" id="SSF81383">
    <property type="entry name" value="F-box domain"/>
    <property type="match status" value="1"/>
</dbReference>
<feature type="compositionally biased region" description="Polar residues" evidence="1">
    <location>
        <begin position="141"/>
        <end position="150"/>
    </location>
</feature>
<comment type="caution">
    <text evidence="2">The sequence shown here is derived from an EMBL/GenBank/DDBJ whole genome shotgun (WGS) entry which is preliminary data.</text>
</comment>
<evidence type="ECO:0000256" key="1">
    <source>
        <dbReference type="SAM" id="MobiDB-lite"/>
    </source>
</evidence>
<feature type="compositionally biased region" description="Basic residues" evidence="1">
    <location>
        <begin position="162"/>
        <end position="173"/>
    </location>
</feature>
<dbReference type="EMBL" id="JAUUTY010000002">
    <property type="protein sequence ID" value="KAK1678065.1"/>
    <property type="molecule type" value="Genomic_DNA"/>
</dbReference>